<dbReference type="KEGG" id="bgy:BGLY_4017"/>
<dbReference type="EMBL" id="CP035232">
    <property type="protein sequence ID" value="QAT67007.1"/>
    <property type="molecule type" value="Genomic_DNA"/>
</dbReference>
<accession>A0AAJ3Z1B2</accession>
<organism evidence="1 2">
    <name type="scientific">Bacillus glycinifermentans</name>
    <dbReference type="NCBI Taxonomy" id="1664069"/>
    <lineage>
        <taxon>Bacteria</taxon>
        <taxon>Bacillati</taxon>
        <taxon>Bacillota</taxon>
        <taxon>Bacilli</taxon>
        <taxon>Bacillales</taxon>
        <taxon>Bacillaceae</taxon>
        <taxon>Bacillus</taxon>
    </lineage>
</organism>
<dbReference type="GeneID" id="82855044"/>
<evidence type="ECO:0000313" key="1">
    <source>
        <dbReference type="EMBL" id="QAT67007.1"/>
    </source>
</evidence>
<dbReference type="Proteomes" id="UP000288675">
    <property type="component" value="Chromosome"/>
</dbReference>
<name>A0AAJ3Z1B2_9BACI</name>
<sequence>MNKTFPDTIKAMRTHLINGMYAAEKSYKTLKNSGLISKLKISDDRRITIALAHLNQANIFITAAQTVYQLETPGENQEIERFFHQFQVFNDELLDSISTDHSDQWTGIEFRELVKNYNELPEIFELKPFIVD</sequence>
<gene>
    <name evidence="1" type="ORF">EQZ20_20415</name>
</gene>
<dbReference type="AlphaFoldDB" id="A0AAJ3Z1B2"/>
<evidence type="ECO:0000313" key="2">
    <source>
        <dbReference type="Proteomes" id="UP000288675"/>
    </source>
</evidence>
<proteinExistence type="predicted"/>
<protein>
    <submittedName>
        <fullName evidence="1">Uncharacterized protein</fullName>
    </submittedName>
</protein>
<dbReference type="RefSeq" id="WP_052948490.1">
    <property type="nucleotide sequence ID" value="NZ_CP035232.1"/>
</dbReference>
<reference evidence="1 2" key="1">
    <citation type="submission" date="2019-01" db="EMBL/GenBank/DDBJ databases">
        <title>Genome sequence of Bacillus glycinifermentans SRCM103574.</title>
        <authorList>
            <person name="Kong H.-J."/>
            <person name="Jeong S.-Y."/>
            <person name="Jeong D.-Y."/>
        </authorList>
    </citation>
    <scope>NUCLEOTIDE SEQUENCE [LARGE SCALE GENOMIC DNA]</scope>
    <source>
        <strain evidence="1 2">SRCM103574</strain>
    </source>
</reference>